<dbReference type="EMBL" id="CAEZZE010000032">
    <property type="protein sequence ID" value="CAB4746180.1"/>
    <property type="molecule type" value="Genomic_DNA"/>
</dbReference>
<proteinExistence type="predicted"/>
<gene>
    <name evidence="4" type="ORF">UFOPK2827_00304</name>
</gene>
<dbReference type="Gene3D" id="3.40.630.30">
    <property type="match status" value="1"/>
</dbReference>
<reference evidence="4" key="1">
    <citation type="submission" date="2020-05" db="EMBL/GenBank/DDBJ databases">
        <authorList>
            <person name="Chiriac C."/>
            <person name="Salcher M."/>
            <person name="Ghai R."/>
            <person name="Kavagutti S V."/>
        </authorList>
    </citation>
    <scope>NUCLEOTIDE SEQUENCE</scope>
</reference>
<evidence type="ECO:0000259" key="3">
    <source>
        <dbReference type="PROSITE" id="PS51186"/>
    </source>
</evidence>
<dbReference type="PANTHER" id="PTHR10545">
    <property type="entry name" value="DIAMINE N-ACETYLTRANSFERASE"/>
    <property type="match status" value="1"/>
</dbReference>
<dbReference type="Pfam" id="PF00583">
    <property type="entry name" value="Acetyltransf_1"/>
    <property type="match status" value="1"/>
</dbReference>
<dbReference type="CDD" id="cd04301">
    <property type="entry name" value="NAT_SF"/>
    <property type="match status" value="1"/>
</dbReference>
<evidence type="ECO:0000256" key="2">
    <source>
        <dbReference type="ARBA" id="ARBA00023315"/>
    </source>
</evidence>
<dbReference type="SUPFAM" id="SSF55729">
    <property type="entry name" value="Acyl-CoA N-acyltransferases (Nat)"/>
    <property type="match status" value="1"/>
</dbReference>
<feature type="domain" description="N-acetyltransferase" evidence="3">
    <location>
        <begin position="3"/>
        <end position="152"/>
    </location>
</feature>
<protein>
    <submittedName>
        <fullName evidence="4">Unannotated protein</fullName>
    </submittedName>
</protein>
<dbReference type="PROSITE" id="PS51186">
    <property type="entry name" value="GNAT"/>
    <property type="match status" value="1"/>
</dbReference>
<evidence type="ECO:0000256" key="1">
    <source>
        <dbReference type="ARBA" id="ARBA00022679"/>
    </source>
</evidence>
<dbReference type="PANTHER" id="PTHR10545:SF42">
    <property type="entry name" value="ACETYLTRANSFERASE"/>
    <property type="match status" value="1"/>
</dbReference>
<organism evidence="4">
    <name type="scientific">freshwater metagenome</name>
    <dbReference type="NCBI Taxonomy" id="449393"/>
    <lineage>
        <taxon>unclassified sequences</taxon>
        <taxon>metagenomes</taxon>
        <taxon>ecological metagenomes</taxon>
    </lineage>
</organism>
<evidence type="ECO:0000313" key="4">
    <source>
        <dbReference type="EMBL" id="CAB4746180.1"/>
    </source>
</evidence>
<keyword evidence="2" id="KW-0012">Acyltransferase</keyword>
<accession>A0A6J6TG67</accession>
<dbReference type="InterPro" id="IPR000182">
    <property type="entry name" value="GNAT_dom"/>
</dbReference>
<sequence>MTAEVRPITASDKERWLVLWQGYLDFYKTAVAPEQTERTWNRIMDPEFNMKCAVAESDGLVIGFTTYNLQNSTWSPNGHCYLEDLFVDPAVRGQGAGRALIDYVKAYALEMKCSRLYWNTDEDNAIARKLYDTYVLESGKRQYRIQLQDIPE</sequence>
<dbReference type="InterPro" id="IPR016181">
    <property type="entry name" value="Acyl_CoA_acyltransferase"/>
</dbReference>
<name>A0A6J6TG67_9ZZZZ</name>
<keyword evidence="1" id="KW-0808">Transferase</keyword>
<dbReference type="InterPro" id="IPR051016">
    <property type="entry name" value="Diverse_Substrate_AcTransf"/>
</dbReference>
<dbReference type="AlphaFoldDB" id="A0A6J6TG67"/>
<dbReference type="GO" id="GO:0008080">
    <property type="term" value="F:N-acetyltransferase activity"/>
    <property type="evidence" value="ECO:0007669"/>
    <property type="project" value="TreeGrafter"/>
</dbReference>